<gene>
    <name evidence="3" type="primary">nusB</name>
    <name evidence="3" type="ORF">SCLAR_v1c06600</name>
</gene>
<dbReference type="Proteomes" id="UP000231179">
    <property type="component" value="Chromosome"/>
</dbReference>
<protein>
    <submittedName>
        <fullName evidence="3">Transcription antitermination protein NusB</fullName>
    </submittedName>
</protein>
<dbReference type="KEGG" id="scla:SCLARK_00982"/>
<dbReference type="Pfam" id="PF01029">
    <property type="entry name" value="NusB"/>
    <property type="match status" value="1"/>
</dbReference>
<dbReference type="AlphaFoldDB" id="A0A1Y0L0Q0"/>
<evidence type="ECO:0000313" key="3">
    <source>
        <dbReference type="EMBL" id="ATX70977.1"/>
    </source>
</evidence>
<keyword evidence="4" id="KW-1185">Reference proteome</keyword>
<dbReference type="RefSeq" id="WP_100254526.1">
    <property type="nucleotide sequence ID" value="NZ_CP015819.1"/>
</dbReference>
<dbReference type="Gene3D" id="1.10.940.10">
    <property type="entry name" value="NusB-like"/>
    <property type="match status" value="1"/>
</dbReference>
<dbReference type="SUPFAM" id="SSF48013">
    <property type="entry name" value="NusB-like"/>
    <property type="match status" value="1"/>
</dbReference>
<dbReference type="InterPro" id="IPR006027">
    <property type="entry name" value="NusB_RsmB_TIM44"/>
</dbReference>
<dbReference type="EMBL" id="CP024870">
    <property type="protein sequence ID" value="ATX70977.1"/>
    <property type="molecule type" value="Genomic_DNA"/>
</dbReference>
<evidence type="ECO:0000256" key="1">
    <source>
        <dbReference type="ARBA" id="ARBA00022884"/>
    </source>
</evidence>
<dbReference type="GO" id="GO:0003723">
    <property type="term" value="F:RNA binding"/>
    <property type="evidence" value="ECO:0007669"/>
    <property type="project" value="UniProtKB-KW"/>
</dbReference>
<feature type="domain" description="NusB/RsmB/TIM44" evidence="2">
    <location>
        <begin position="10"/>
        <end position="132"/>
    </location>
</feature>
<dbReference type="InterPro" id="IPR035926">
    <property type="entry name" value="NusB-like_sf"/>
</dbReference>
<organism evidence="3 4">
    <name type="scientific">Spiroplasma clarkii</name>
    <dbReference type="NCBI Taxonomy" id="2139"/>
    <lineage>
        <taxon>Bacteria</taxon>
        <taxon>Bacillati</taxon>
        <taxon>Mycoplasmatota</taxon>
        <taxon>Mollicutes</taxon>
        <taxon>Entomoplasmatales</taxon>
        <taxon>Spiroplasmataceae</taxon>
        <taxon>Spiroplasma</taxon>
    </lineage>
</organism>
<proteinExistence type="predicted"/>
<dbReference type="OrthoDB" id="389272at2"/>
<keyword evidence="1" id="KW-0694">RNA-binding</keyword>
<accession>A0A1Y0L0Q0</accession>
<evidence type="ECO:0000259" key="2">
    <source>
        <dbReference type="Pfam" id="PF01029"/>
    </source>
</evidence>
<dbReference type="GO" id="GO:0006355">
    <property type="term" value="P:regulation of DNA-templated transcription"/>
    <property type="evidence" value="ECO:0007669"/>
    <property type="project" value="InterPro"/>
</dbReference>
<name>A0A1Y0L0Q0_9MOLU</name>
<sequence length="133" mass="15650">MEKTVSYLKTRRRYCVQILYKLYIVDEDLTKLKQEVLDGTQFEENSDDMSNFIMKVLDHFVEIQEAVKPLISENWTWERLPNIIKAILINGSYEITQKITSKAIVVNESIDMVREFLPSWDTAFLNAVLDKIE</sequence>
<evidence type="ECO:0000313" key="4">
    <source>
        <dbReference type="Proteomes" id="UP000231179"/>
    </source>
</evidence>
<reference evidence="3 4" key="1">
    <citation type="submission" date="2017-11" db="EMBL/GenBank/DDBJ databases">
        <title>Complete genome sequence of Spiroplasma clarkii CN-5 (DSM 19994).</title>
        <authorList>
            <person name="Tsai Y.-M."/>
            <person name="Chang A."/>
            <person name="Lo W.-S."/>
            <person name="Kuo C.-H."/>
        </authorList>
    </citation>
    <scope>NUCLEOTIDE SEQUENCE [LARGE SCALE GENOMIC DNA]</scope>
    <source>
        <strain evidence="3 4">CN-5</strain>
    </source>
</reference>